<evidence type="ECO:0000313" key="1">
    <source>
        <dbReference type="EMBL" id="KAF2241433.1"/>
    </source>
</evidence>
<protein>
    <submittedName>
        <fullName evidence="1">Uncharacterized protein</fullName>
    </submittedName>
</protein>
<sequence>MESNNGPKRVVLRFDVRHELEEAAINKRFFALFGPEPPKNDFYSHLMAPNESSKMHIVLDIYCKSYPRIDNSKIPYEVFKVKKKVEFEFEKLNSTACQYARERCERIKWGTNRSQSEELDGVRALHGGHSPGTFVS</sequence>
<dbReference type="RefSeq" id="XP_033676437.1">
    <property type="nucleotide sequence ID" value="XM_033830465.1"/>
</dbReference>
<evidence type="ECO:0000313" key="2">
    <source>
        <dbReference type="Proteomes" id="UP000800094"/>
    </source>
</evidence>
<keyword evidence="2" id="KW-1185">Reference proteome</keyword>
<dbReference type="AlphaFoldDB" id="A0A6A6HV50"/>
<dbReference type="OrthoDB" id="3709982at2759"/>
<dbReference type="GeneID" id="54583795"/>
<proteinExistence type="predicted"/>
<gene>
    <name evidence="1" type="ORF">BU26DRAFT_525253</name>
</gene>
<reference evidence="1" key="1">
    <citation type="journal article" date="2020" name="Stud. Mycol.">
        <title>101 Dothideomycetes genomes: a test case for predicting lifestyles and emergence of pathogens.</title>
        <authorList>
            <person name="Haridas S."/>
            <person name="Albert R."/>
            <person name="Binder M."/>
            <person name="Bloem J."/>
            <person name="Labutti K."/>
            <person name="Salamov A."/>
            <person name="Andreopoulos B."/>
            <person name="Baker S."/>
            <person name="Barry K."/>
            <person name="Bills G."/>
            <person name="Bluhm B."/>
            <person name="Cannon C."/>
            <person name="Castanera R."/>
            <person name="Culley D."/>
            <person name="Daum C."/>
            <person name="Ezra D."/>
            <person name="Gonzalez J."/>
            <person name="Henrissat B."/>
            <person name="Kuo A."/>
            <person name="Liang C."/>
            <person name="Lipzen A."/>
            <person name="Lutzoni F."/>
            <person name="Magnuson J."/>
            <person name="Mondo S."/>
            <person name="Nolan M."/>
            <person name="Ohm R."/>
            <person name="Pangilinan J."/>
            <person name="Park H.-J."/>
            <person name="Ramirez L."/>
            <person name="Alfaro M."/>
            <person name="Sun H."/>
            <person name="Tritt A."/>
            <person name="Yoshinaga Y."/>
            <person name="Zwiers L.-H."/>
            <person name="Turgeon B."/>
            <person name="Goodwin S."/>
            <person name="Spatafora J."/>
            <person name="Crous P."/>
            <person name="Grigoriev I."/>
        </authorList>
    </citation>
    <scope>NUCLEOTIDE SEQUENCE</scope>
    <source>
        <strain evidence="1">CBS 122368</strain>
    </source>
</reference>
<accession>A0A6A6HV50</accession>
<name>A0A6A6HV50_9PLEO</name>
<dbReference type="Proteomes" id="UP000800094">
    <property type="component" value="Unassembled WGS sequence"/>
</dbReference>
<dbReference type="EMBL" id="ML987212">
    <property type="protein sequence ID" value="KAF2241433.1"/>
    <property type="molecule type" value="Genomic_DNA"/>
</dbReference>
<organism evidence="1 2">
    <name type="scientific">Trematosphaeria pertusa</name>
    <dbReference type="NCBI Taxonomy" id="390896"/>
    <lineage>
        <taxon>Eukaryota</taxon>
        <taxon>Fungi</taxon>
        <taxon>Dikarya</taxon>
        <taxon>Ascomycota</taxon>
        <taxon>Pezizomycotina</taxon>
        <taxon>Dothideomycetes</taxon>
        <taxon>Pleosporomycetidae</taxon>
        <taxon>Pleosporales</taxon>
        <taxon>Massarineae</taxon>
        <taxon>Trematosphaeriaceae</taxon>
        <taxon>Trematosphaeria</taxon>
    </lineage>
</organism>